<organism evidence="1">
    <name type="scientific">marine sediment metagenome</name>
    <dbReference type="NCBI Taxonomy" id="412755"/>
    <lineage>
        <taxon>unclassified sequences</taxon>
        <taxon>metagenomes</taxon>
        <taxon>ecological metagenomes</taxon>
    </lineage>
</organism>
<proteinExistence type="predicted"/>
<protein>
    <submittedName>
        <fullName evidence="1">Uncharacterized protein</fullName>
    </submittedName>
</protein>
<reference evidence="1" key="1">
    <citation type="journal article" date="2014" name="Front. Microbiol.">
        <title>High frequency of phylogenetically diverse reductive dehalogenase-homologous genes in deep subseafloor sedimentary metagenomes.</title>
        <authorList>
            <person name="Kawai M."/>
            <person name="Futagami T."/>
            <person name="Toyoda A."/>
            <person name="Takaki Y."/>
            <person name="Nishi S."/>
            <person name="Hori S."/>
            <person name="Arai W."/>
            <person name="Tsubouchi T."/>
            <person name="Morono Y."/>
            <person name="Uchiyama I."/>
            <person name="Ito T."/>
            <person name="Fujiyama A."/>
            <person name="Inagaki F."/>
            <person name="Takami H."/>
        </authorList>
    </citation>
    <scope>NUCLEOTIDE SEQUENCE</scope>
    <source>
        <strain evidence="1">Expedition CK06-06</strain>
    </source>
</reference>
<sequence>MKEGVKPIPLLVKLRKLEENYPETLGLFYLNV</sequence>
<evidence type="ECO:0000313" key="1">
    <source>
        <dbReference type="EMBL" id="GAG50318.1"/>
    </source>
</evidence>
<feature type="non-terminal residue" evidence="1">
    <location>
        <position position="32"/>
    </location>
</feature>
<gene>
    <name evidence="1" type="ORF">S01H1_79095</name>
</gene>
<comment type="caution">
    <text evidence="1">The sequence shown here is derived from an EMBL/GenBank/DDBJ whole genome shotgun (WGS) entry which is preliminary data.</text>
</comment>
<dbReference type="EMBL" id="BARS01053286">
    <property type="protein sequence ID" value="GAG50318.1"/>
    <property type="molecule type" value="Genomic_DNA"/>
</dbReference>
<dbReference type="AlphaFoldDB" id="X0YPD1"/>
<accession>X0YPD1</accession>
<name>X0YPD1_9ZZZZ</name>